<evidence type="ECO:0000256" key="4">
    <source>
        <dbReference type="ARBA" id="ARBA00022989"/>
    </source>
</evidence>
<dbReference type="PANTHER" id="PTHR11003">
    <property type="entry name" value="POTASSIUM CHANNEL, SUBFAMILY K"/>
    <property type="match status" value="1"/>
</dbReference>
<proteinExistence type="predicted"/>
<evidence type="ECO:0000259" key="10">
    <source>
        <dbReference type="Pfam" id="PF07885"/>
    </source>
</evidence>
<feature type="transmembrane region" description="Helical" evidence="9">
    <location>
        <begin position="92"/>
        <end position="116"/>
    </location>
</feature>
<comment type="subcellular location">
    <subcellularLocation>
        <location evidence="1">Membrane</location>
        <topology evidence="1">Multi-pass membrane protein</topology>
    </subcellularLocation>
</comment>
<comment type="caution">
    <text evidence="11">The sequence shown here is derived from an EMBL/GenBank/DDBJ whole genome shotgun (WGS) entry which is preliminary data.</text>
</comment>
<feature type="region of interest" description="Disordered" evidence="8">
    <location>
        <begin position="762"/>
        <end position="787"/>
    </location>
</feature>
<dbReference type="PANTHER" id="PTHR11003:SF342">
    <property type="entry name" value="OUTWARD-RECTIFIER POTASSIUM CHANNEL TOK1"/>
    <property type="match status" value="1"/>
</dbReference>
<evidence type="ECO:0000256" key="5">
    <source>
        <dbReference type="ARBA" id="ARBA00023065"/>
    </source>
</evidence>
<keyword evidence="12" id="KW-1185">Reference proteome</keyword>
<reference evidence="11 12" key="1">
    <citation type="journal article" date="2023" name="G3 (Bethesda)">
        <title>A chromosome-level genome assembly of Zasmidium syzygii isolated from banana leaves.</title>
        <authorList>
            <person name="van Westerhoven A.C."/>
            <person name="Mehrabi R."/>
            <person name="Talebi R."/>
            <person name="Steentjes M.B.F."/>
            <person name="Corcolon B."/>
            <person name="Chong P.A."/>
            <person name="Kema G.H.J."/>
            <person name="Seidl M.F."/>
        </authorList>
    </citation>
    <scope>NUCLEOTIDE SEQUENCE [LARGE SCALE GENOMIC DNA]</scope>
    <source>
        <strain evidence="11 12">P124</strain>
    </source>
</reference>
<feature type="transmembrane region" description="Helical" evidence="9">
    <location>
        <begin position="365"/>
        <end position="388"/>
    </location>
</feature>
<evidence type="ECO:0000256" key="6">
    <source>
        <dbReference type="ARBA" id="ARBA00023136"/>
    </source>
</evidence>
<feature type="domain" description="Potassium channel" evidence="10">
    <location>
        <begin position="222"/>
        <end position="292"/>
    </location>
</feature>
<dbReference type="InterPro" id="IPR003280">
    <property type="entry name" value="2pore_dom_K_chnl"/>
</dbReference>
<dbReference type="EMBL" id="JAXOVC010000012">
    <property type="protein sequence ID" value="KAK4495330.1"/>
    <property type="molecule type" value="Genomic_DNA"/>
</dbReference>
<sequence length="787" mass="88089">MSTTDPEIEGGIKQAANDVEKDKKMEADEKAEQEDLTQPDTWWFASTVNPLLAATFGPIANGFSICALVYSWRSYIPSGATPSEGVRIPDPHWLIAINAVSLACALVGNASLLLNMAQRLSFRIAQPITITGFFMAGVLLIGDMAGLTSSPTYYITDPKAMPPKHHALTSAYYYAIWAAAIYIIIGLLMCLTVYGANVGHYAKEFNLTPSQRTLMLQTMSFVAYELLGAWVFSSIEGWKYLDGVYWAQVTLLTIGFGDFAPTKQVTRGLIFPYAIGGILMVGLVVGSIRTLVLERGQEKIAARITEKRRETAVHNVDERKQTIRIGWFAKADFSTDPSLTSAQRREEEFKVMRKVQKMAERERRYIALSMSLSFALILWFVGAVIFMVCEKEQGWTYFQALYFTFIALLTIGYGDLSPVSNSGKAFFVVWSMLSVPSLTILISNMGDTVVKWFAEITDWVASITVLPEQGGRRMSSKRAATNLLGRLTDSADDAVGRFTAPGILGETDHVSMDGTRHFEMLMNRLAQRLEQHVEEEELQEALKAEAEGDDLERDIHFYHYVLSRESRNVQKDLAVSPPKKYSWGDWEYFLKLIGNQDETPDFPGQEIPNDLVPGPLHVGTSPIGGIGLMRTDGTADEKERQTDMPNTPGLLSAASQDSEQTMSANTDGVVDRRTEKKNLMSWSDPHKKQNRFHRHNTSEWLEEWSWLSDQSPLMSSRSEAEWILERLSAALVRELSRQRKGQRKRPPISMAHVARVRQMAKRAETKEGVQKEEAEGVVGRTVLDGTN</sequence>
<evidence type="ECO:0000256" key="3">
    <source>
        <dbReference type="ARBA" id="ARBA00022692"/>
    </source>
</evidence>
<feature type="transmembrane region" description="Helical" evidence="9">
    <location>
        <begin position="128"/>
        <end position="151"/>
    </location>
</feature>
<feature type="region of interest" description="Disordered" evidence="8">
    <location>
        <begin position="1"/>
        <end position="36"/>
    </location>
</feature>
<feature type="transmembrane region" description="Helical" evidence="9">
    <location>
        <begin position="425"/>
        <end position="443"/>
    </location>
</feature>
<evidence type="ECO:0000256" key="7">
    <source>
        <dbReference type="ARBA" id="ARBA00023303"/>
    </source>
</evidence>
<feature type="transmembrane region" description="Helical" evidence="9">
    <location>
        <begin position="270"/>
        <end position="293"/>
    </location>
</feature>
<name>A0ABR0E1Q1_ZASCE</name>
<feature type="transmembrane region" description="Helical" evidence="9">
    <location>
        <begin position="51"/>
        <end position="72"/>
    </location>
</feature>
<feature type="compositionally biased region" description="Basic and acidic residues" evidence="8">
    <location>
        <begin position="762"/>
        <end position="774"/>
    </location>
</feature>
<dbReference type="SUPFAM" id="SSF81324">
    <property type="entry name" value="Voltage-gated potassium channels"/>
    <property type="match status" value="2"/>
</dbReference>
<dbReference type="Pfam" id="PF07885">
    <property type="entry name" value="Ion_trans_2"/>
    <property type="match status" value="2"/>
</dbReference>
<organism evidence="11 12">
    <name type="scientific">Zasmidium cellare</name>
    <name type="common">Wine cellar mold</name>
    <name type="synonym">Racodium cellare</name>
    <dbReference type="NCBI Taxonomy" id="395010"/>
    <lineage>
        <taxon>Eukaryota</taxon>
        <taxon>Fungi</taxon>
        <taxon>Dikarya</taxon>
        <taxon>Ascomycota</taxon>
        <taxon>Pezizomycotina</taxon>
        <taxon>Dothideomycetes</taxon>
        <taxon>Dothideomycetidae</taxon>
        <taxon>Mycosphaerellales</taxon>
        <taxon>Mycosphaerellaceae</taxon>
        <taxon>Zasmidium</taxon>
    </lineage>
</organism>
<feature type="domain" description="Potassium channel" evidence="10">
    <location>
        <begin position="375"/>
        <end position="450"/>
    </location>
</feature>
<evidence type="ECO:0000256" key="9">
    <source>
        <dbReference type="SAM" id="Phobius"/>
    </source>
</evidence>
<protein>
    <recommendedName>
        <fullName evidence="10">Potassium channel domain-containing protein</fullName>
    </recommendedName>
</protein>
<accession>A0ABR0E1Q1</accession>
<keyword evidence="4 9" id="KW-1133">Transmembrane helix</keyword>
<evidence type="ECO:0000256" key="8">
    <source>
        <dbReference type="SAM" id="MobiDB-lite"/>
    </source>
</evidence>
<gene>
    <name evidence="11" type="ORF">PRZ48_013661</name>
</gene>
<feature type="transmembrane region" description="Helical" evidence="9">
    <location>
        <begin position="171"/>
        <end position="194"/>
    </location>
</feature>
<evidence type="ECO:0000313" key="11">
    <source>
        <dbReference type="EMBL" id="KAK4495330.1"/>
    </source>
</evidence>
<keyword evidence="6 9" id="KW-0472">Membrane</keyword>
<keyword evidence="2" id="KW-0813">Transport</keyword>
<dbReference type="Proteomes" id="UP001305779">
    <property type="component" value="Unassembled WGS sequence"/>
</dbReference>
<evidence type="ECO:0000256" key="1">
    <source>
        <dbReference type="ARBA" id="ARBA00004141"/>
    </source>
</evidence>
<dbReference type="Gene3D" id="1.10.287.70">
    <property type="match status" value="2"/>
</dbReference>
<keyword evidence="3 9" id="KW-0812">Transmembrane</keyword>
<keyword evidence="5" id="KW-0406">Ion transport</keyword>
<evidence type="ECO:0000256" key="2">
    <source>
        <dbReference type="ARBA" id="ARBA00022448"/>
    </source>
</evidence>
<feature type="transmembrane region" description="Helical" evidence="9">
    <location>
        <begin position="394"/>
        <end position="413"/>
    </location>
</feature>
<feature type="compositionally biased region" description="Basic and acidic residues" evidence="8">
    <location>
        <begin position="18"/>
        <end position="30"/>
    </location>
</feature>
<evidence type="ECO:0000313" key="12">
    <source>
        <dbReference type="Proteomes" id="UP001305779"/>
    </source>
</evidence>
<feature type="transmembrane region" description="Helical" evidence="9">
    <location>
        <begin position="214"/>
        <end position="232"/>
    </location>
</feature>
<dbReference type="InterPro" id="IPR013099">
    <property type="entry name" value="K_chnl_dom"/>
</dbReference>
<keyword evidence="7" id="KW-0407">Ion channel</keyword>